<sequence length="189" mass="21169">MGETSGDFLIRYLQKRQSLDEDALRMALAQDVHIKQWSYGWLNKVFFVLAMLLSVAVMVWPLLAVTINARGVDAAVAQTVVTALDGFAIYFYQFYKKRQVLTENLLRRIVFSDMPVARLADAVIEEMSRIDQGFGFPAGKKDTPGEDHSPTPQKPRSPKPGAVQASSPRVRPAPRKMVPVRETLPDPQP</sequence>
<keyword evidence="4" id="KW-1185">Reference proteome</keyword>
<feature type="region of interest" description="Disordered" evidence="1">
    <location>
        <begin position="134"/>
        <end position="189"/>
    </location>
</feature>
<dbReference type="RefSeq" id="WP_273618721.1">
    <property type="nucleotide sequence ID" value="NZ_CP117417.1"/>
</dbReference>
<evidence type="ECO:0008006" key="5">
    <source>
        <dbReference type="Google" id="ProtNLM"/>
    </source>
</evidence>
<keyword evidence="2" id="KW-0812">Transmembrane</keyword>
<evidence type="ECO:0000256" key="1">
    <source>
        <dbReference type="SAM" id="MobiDB-lite"/>
    </source>
</evidence>
<proteinExistence type="predicted"/>
<dbReference type="EMBL" id="CP117417">
    <property type="protein sequence ID" value="WCT78398.1"/>
    <property type="molecule type" value="Genomic_DNA"/>
</dbReference>
<feature type="transmembrane region" description="Helical" evidence="2">
    <location>
        <begin position="45"/>
        <end position="63"/>
    </location>
</feature>
<evidence type="ECO:0000256" key="2">
    <source>
        <dbReference type="SAM" id="Phobius"/>
    </source>
</evidence>
<name>A0ABY7TZH5_9SPHN</name>
<keyword evidence="2" id="KW-1133">Transmembrane helix</keyword>
<feature type="compositionally biased region" description="Basic and acidic residues" evidence="1">
    <location>
        <begin position="139"/>
        <end position="149"/>
    </location>
</feature>
<dbReference type="Proteomes" id="UP001218231">
    <property type="component" value="Chromosome"/>
</dbReference>
<accession>A0ABY7TZH5</accession>
<evidence type="ECO:0000313" key="4">
    <source>
        <dbReference type="Proteomes" id="UP001218231"/>
    </source>
</evidence>
<gene>
    <name evidence="3" type="ORF">PQ457_05355</name>
</gene>
<organism evidence="3 4">
    <name type="scientific">Novosphingobium humi</name>
    <dbReference type="NCBI Taxonomy" id="2282397"/>
    <lineage>
        <taxon>Bacteria</taxon>
        <taxon>Pseudomonadati</taxon>
        <taxon>Pseudomonadota</taxon>
        <taxon>Alphaproteobacteria</taxon>
        <taxon>Sphingomonadales</taxon>
        <taxon>Sphingomonadaceae</taxon>
        <taxon>Novosphingobium</taxon>
    </lineage>
</organism>
<keyword evidence="2" id="KW-0472">Membrane</keyword>
<reference evidence="3 4" key="1">
    <citation type="submission" date="2023-02" db="EMBL/GenBank/DDBJ databases">
        <title>Genome sequence of Novosphingobium humi KACC 19094.</title>
        <authorList>
            <person name="Kim S."/>
            <person name="Heo J."/>
            <person name="Kwon S.-W."/>
        </authorList>
    </citation>
    <scope>NUCLEOTIDE SEQUENCE [LARGE SCALE GENOMIC DNA]</scope>
    <source>
        <strain evidence="3 4">KACC 19094</strain>
    </source>
</reference>
<protein>
    <recommendedName>
        <fullName evidence="5">DUF4231 domain-containing protein</fullName>
    </recommendedName>
</protein>
<feature type="transmembrane region" description="Helical" evidence="2">
    <location>
        <begin position="75"/>
        <end position="95"/>
    </location>
</feature>
<evidence type="ECO:0000313" key="3">
    <source>
        <dbReference type="EMBL" id="WCT78398.1"/>
    </source>
</evidence>